<evidence type="ECO:0000313" key="1">
    <source>
        <dbReference type="EMBL" id="KAA8910476.1"/>
    </source>
</evidence>
<proteinExistence type="predicted"/>
<evidence type="ECO:0000313" key="2">
    <source>
        <dbReference type="Proteomes" id="UP000761534"/>
    </source>
</evidence>
<keyword evidence="2" id="KW-1185">Reference proteome</keyword>
<name>A0A642V6X1_9ASCO</name>
<sequence length="117" mass="13144">MDPRSHYSEENTVTEEANVADNFGEVPTNVESFRPHFTVDNMSIQVRLRAENTESFTGKIEYAHHEAFSWSETHQNVVIEVSGCDDTDIEALKGILKRLDIKGRRTVGNTVQGFTGS</sequence>
<dbReference type="VEuPathDB" id="FungiDB:TRICI_004113"/>
<dbReference type="Proteomes" id="UP000761534">
    <property type="component" value="Unassembled WGS sequence"/>
</dbReference>
<dbReference type="EMBL" id="SWFS01000316">
    <property type="protein sequence ID" value="KAA8910476.1"/>
    <property type="molecule type" value="Genomic_DNA"/>
</dbReference>
<protein>
    <submittedName>
        <fullName evidence="1">Uncharacterized protein</fullName>
    </submittedName>
</protein>
<dbReference type="AlphaFoldDB" id="A0A642V6X1"/>
<gene>
    <name evidence="1" type="ORF">TRICI_004113</name>
</gene>
<reference evidence="1" key="1">
    <citation type="journal article" date="2019" name="G3 (Bethesda)">
        <title>Genome Assemblies of Two Rare Opportunistic Yeast Pathogens: Diutina rugosa (syn. Candida rugosa) and Trichomonascus ciferrii (syn. Candida ciferrii).</title>
        <authorList>
            <person name="Mixao V."/>
            <person name="Saus E."/>
            <person name="Hansen A.P."/>
            <person name="Lass-Florl C."/>
            <person name="Gabaldon T."/>
        </authorList>
    </citation>
    <scope>NUCLEOTIDE SEQUENCE</scope>
    <source>
        <strain evidence="1">CBS 4856</strain>
    </source>
</reference>
<organism evidence="1 2">
    <name type="scientific">Trichomonascus ciferrii</name>
    <dbReference type="NCBI Taxonomy" id="44093"/>
    <lineage>
        <taxon>Eukaryota</taxon>
        <taxon>Fungi</taxon>
        <taxon>Dikarya</taxon>
        <taxon>Ascomycota</taxon>
        <taxon>Saccharomycotina</taxon>
        <taxon>Dipodascomycetes</taxon>
        <taxon>Dipodascales</taxon>
        <taxon>Trichomonascaceae</taxon>
        <taxon>Trichomonascus</taxon>
        <taxon>Trichomonascus ciferrii complex</taxon>
    </lineage>
</organism>
<accession>A0A642V6X1</accession>
<comment type="caution">
    <text evidence="1">The sequence shown here is derived from an EMBL/GenBank/DDBJ whole genome shotgun (WGS) entry which is preliminary data.</text>
</comment>